<evidence type="ECO:0000313" key="2">
    <source>
        <dbReference type="EMBL" id="RIE07200.1"/>
    </source>
</evidence>
<protein>
    <recommendedName>
        <fullName evidence="6">JAB domain-containing protein</fullName>
    </recommendedName>
</protein>
<sequence>MARGHSEKFRRTIAASAHKRTETSGVSRGDKALIYEGELETMARFATDYPSIETGGDLFGFWTHTGSPVIEYVLGPGETAEHDDAAFYQESSFLKSAGAILHDLHGLQHVGTWHSHHRLGLTVPSSGDSSTMQRALDKNGFNAWLLTICNFADKSDRVEMRAYLYRTHGGGERRQLTWLILPGSSPIRIAMEAVKGFPHGEPRTAASTYEAIPSTTFAVMATTPQTTSPTFPVSSFMATPEGRGELHRFFQGLSALEQDVEILQREDGRVSLAFERDGYAFEVVFPHSYPVVKPVVECRPVDIPAGQEESWKTPRTLFVAMDRGDNIVTRIEDLVTTFLVNREHTGSDVPRDRVG</sequence>
<dbReference type="AlphaFoldDB" id="A0A398D0P0"/>
<keyword evidence="4" id="KW-1185">Reference proteome</keyword>
<accession>A0A398D0P0</accession>
<feature type="compositionally biased region" description="Basic and acidic residues" evidence="1">
    <location>
        <begin position="1"/>
        <end position="10"/>
    </location>
</feature>
<accession>A0A398CY78</accession>
<comment type="caution">
    <text evidence="3">The sequence shown here is derived from an EMBL/GenBank/DDBJ whole genome shotgun (WGS) entry which is preliminary data.</text>
</comment>
<evidence type="ECO:0008006" key="6">
    <source>
        <dbReference type="Google" id="ProtNLM"/>
    </source>
</evidence>
<evidence type="ECO:0000313" key="5">
    <source>
        <dbReference type="Proteomes" id="UP000266489"/>
    </source>
</evidence>
<dbReference type="OrthoDB" id="1099936at2"/>
<organism evidence="3 5">
    <name type="scientific">Candidatus Cryosericum odellii</name>
    <dbReference type="NCBI Taxonomy" id="2290917"/>
    <lineage>
        <taxon>Bacteria</taxon>
        <taxon>Pseudomonadati</taxon>
        <taxon>Caldisericota/Cryosericota group</taxon>
        <taxon>Candidatus Cryosericota</taxon>
        <taxon>Candidatus Cryosericia</taxon>
        <taxon>Candidatus Cryosericales</taxon>
        <taxon>Candidatus Cryosericaceae</taxon>
        <taxon>Candidatus Cryosericum</taxon>
    </lineage>
</organism>
<proteinExistence type="predicted"/>
<dbReference type="RefSeq" id="WP_119120300.1">
    <property type="nucleotide sequence ID" value="NZ_QXIT01000124.1"/>
</dbReference>
<evidence type="ECO:0000313" key="3">
    <source>
        <dbReference type="EMBL" id="RIE08403.1"/>
    </source>
</evidence>
<feature type="region of interest" description="Disordered" evidence="1">
    <location>
        <begin position="1"/>
        <end position="26"/>
    </location>
</feature>
<reference evidence="4 5" key="1">
    <citation type="submission" date="2018-09" db="EMBL/GenBank/DDBJ databases">
        <title>Discovery and Ecogenomic Context for Candidatus Cryosericales, a Global Caldiserica Order Active in Thawing Permafrost.</title>
        <authorList>
            <person name="Martinez M.A."/>
            <person name="Woodcroft B.J."/>
            <person name="Ignacio Espinoza J.C."/>
            <person name="Zayed A."/>
            <person name="Singleton C.M."/>
            <person name="Boyd J."/>
            <person name="Li Y.-F."/>
            <person name="Purvine S."/>
            <person name="Maughan H."/>
            <person name="Hodgkins S.B."/>
            <person name="Anderson D."/>
            <person name="Sederholm M."/>
            <person name="Temperton B."/>
            <person name="Saleska S.R."/>
            <person name="Tyson G.W."/>
            <person name="Rich V.I."/>
        </authorList>
    </citation>
    <scope>NUCLEOTIDE SEQUENCE [LARGE SCALE GENOMIC DNA]</scope>
    <source>
        <strain evidence="3 5">SMC5</strain>
        <strain evidence="2 4">SMC6</strain>
    </source>
</reference>
<name>A0A398D0P0_9BACT</name>
<evidence type="ECO:0000256" key="1">
    <source>
        <dbReference type="SAM" id="MobiDB-lite"/>
    </source>
</evidence>
<dbReference type="Proteomes" id="UP000266260">
    <property type="component" value="Unassembled WGS sequence"/>
</dbReference>
<dbReference type="Gene3D" id="3.40.140.10">
    <property type="entry name" value="Cytidine Deaminase, domain 2"/>
    <property type="match status" value="1"/>
</dbReference>
<dbReference type="EMBL" id="QXIT01000124">
    <property type="protein sequence ID" value="RIE07200.1"/>
    <property type="molecule type" value="Genomic_DNA"/>
</dbReference>
<gene>
    <name evidence="3" type="ORF">SMC5_08055</name>
    <name evidence="2" type="ORF">SMC6_07245</name>
</gene>
<evidence type="ECO:0000313" key="4">
    <source>
        <dbReference type="Proteomes" id="UP000266260"/>
    </source>
</evidence>
<dbReference type="Proteomes" id="UP000266489">
    <property type="component" value="Unassembled WGS sequence"/>
</dbReference>
<dbReference type="EMBL" id="QXIU01000201">
    <property type="protein sequence ID" value="RIE08403.1"/>
    <property type="molecule type" value="Genomic_DNA"/>
</dbReference>